<evidence type="ECO:0000313" key="2">
    <source>
        <dbReference type="EMBL" id="MFB9735567.1"/>
    </source>
</evidence>
<feature type="transmembrane region" description="Helical" evidence="1">
    <location>
        <begin position="83"/>
        <end position="105"/>
    </location>
</feature>
<keyword evidence="1" id="KW-1133">Transmembrane helix</keyword>
<feature type="transmembrane region" description="Helical" evidence="1">
    <location>
        <begin position="117"/>
        <end position="138"/>
    </location>
</feature>
<keyword evidence="3" id="KW-1185">Reference proteome</keyword>
<comment type="caution">
    <text evidence="2">The sequence shown here is derived from an EMBL/GenBank/DDBJ whole genome shotgun (WGS) entry which is preliminary data.</text>
</comment>
<evidence type="ECO:0008006" key="4">
    <source>
        <dbReference type="Google" id="ProtNLM"/>
    </source>
</evidence>
<evidence type="ECO:0000313" key="3">
    <source>
        <dbReference type="Proteomes" id="UP001589703"/>
    </source>
</evidence>
<protein>
    <recommendedName>
        <fullName evidence="4">Integral membrane protein</fullName>
    </recommendedName>
</protein>
<feature type="transmembrane region" description="Helical" evidence="1">
    <location>
        <begin position="42"/>
        <end position="63"/>
    </location>
</feature>
<name>A0ABV5VD11_9ACTN</name>
<organism evidence="2 3">
    <name type="scientific">Streptomyces thermocoprophilus</name>
    <dbReference type="NCBI Taxonomy" id="78356"/>
    <lineage>
        <taxon>Bacteria</taxon>
        <taxon>Bacillati</taxon>
        <taxon>Actinomycetota</taxon>
        <taxon>Actinomycetes</taxon>
        <taxon>Kitasatosporales</taxon>
        <taxon>Streptomycetaceae</taxon>
        <taxon>Streptomyces</taxon>
    </lineage>
</organism>
<proteinExistence type="predicted"/>
<keyword evidence="1" id="KW-0812">Transmembrane</keyword>
<dbReference type="RefSeq" id="WP_247469552.1">
    <property type="nucleotide sequence ID" value="NZ_JBHMAR010000009.1"/>
</dbReference>
<accession>A0ABV5VD11</accession>
<dbReference type="EMBL" id="JBHMAR010000009">
    <property type="protein sequence ID" value="MFB9735567.1"/>
    <property type="molecule type" value="Genomic_DNA"/>
</dbReference>
<reference evidence="2 3" key="1">
    <citation type="submission" date="2024-09" db="EMBL/GenBank/DDBJ databases">
        <authorList>
            <person name="Sun Q."/>
            <person name="Mori K."/>
        </authorList>
    </citation>
    <scope>NUCLEOTIDE SEQUENCE [LARGE SCALE GENOMIC DNA]</scope>
    <source>
        <strain evidence="2 3">JCM 10918</strain>
    </source>
</reference>
<evidence type="ECO:0000256" key="1">
    <source>
        <dbReference type="SAM" id="Phobius"/>
    </source>
</evidence>
<gene>
    <name evidence="2" type="ORF">ACFFRO_10540</name>
</gene>
<keyword evidence="1" id="KW-0472">Membrane</keyword>
<dbReference type="Proteomes" id="UP001589703">
    <property type="component" value="Unassembled WGS sequence"/>
</dbReference>
<sequence length="139" mass="15163">MTTAPTPPQATYPHPGYRHTAYRPVVLPDPDRDRHAWIAPTAATVLVLVLAPLALWYCLVVATQPADCGGTGCGQARNTALQLVYVTLYVSPVVTKAALITSWALPRKRRWRTLRAWMAVVALLPVLFVLLLLVTLPAG</sequence>